<proteinExistence type="inferred from homology"/>
<dbReference type="NCBIfam" id="TIGR00299">
    <property type="entry name" value="nickel pincer cofactor biosynthesis protein LarC"/>
    <property type="match status" value="1"/>
</dbReference>
<dbReference type="GO" id="GO:0016829">
    <property type="term" value="F:lyase activity"/>
    <property type="evidence" value="ECO:0007669"/>
    <property type="project" value="UniProtKB-UniRule"/>
</dbReference>
<dbReference type="Proteomes" id="UP000196386">
    <property type="component" value="Unassembled WGS sequence"/>
</dbReference>
<comment type="function">
    <text evidence="3">Involved in the biosynthesis of a nickel-pincer cofactor ((SCS)Ni(II) pincer complex). Binds Ni(2+), and functions in nickel delivery to pyridinium-3,5-bisthiocarboxylic acid mononucleotide (P2TMN), to form the mature cofactor. Is thus probably required for the activation of nickel-pincer cofactor-dependent enzymes.</text>
</comment>
<accession>A0A1Y4N8Z6</accession>
<evidence type="ECO:0000256" key="4">
    <source>
        <dbReference type="SAM" id="MobiDB-lite"/>
    </source>
</evidence>
<evidence type="ECO:0000256" key="3">
    <source>
        <dbReference type="HAMAP-Rule" id="MF_01074"/>
    </source>
</evidence>
<evidence type="ECO:0000313" key="5">
    <source>
        <dbReference type="EMBL" id="OUP71002.1"/>
    </source>
</evidence>
<dbReference type="Gene3D" id="3.30.70.1380">
    <property type="entry name" value="Transcriptional regulatory protein pf0864 domain like"/>
    <property type="match status" value="1"/>
</dbReference>
<keyword evidence="2 3" id="KW-0456">Lyase</keyword>
<dbReference type="InterPro" id="IPR002822">
    <property type="entry name" value="Ni_insertion"/>
</dbReference>
<dbReference type="EMBL" id="NFKP01000002">
    <property type="protein sequence ID" value="OUP71002.1"/>
    <property type="molecule type" value="Genomic_DNA"/>
</dbReference>
<comment type="caution">
    <text evidence="5">The sequence shown here is derived from an EMBL/GenBank/DDBJ whole genome shotgun (WGS) entry which is preliminary data.</text>
</comment>
<feature type="compositionally biased region" description="Basic and acidic residues" evidence="4">
    <location>
        <begin position="71"/>
        <end position="105"/>
    </location>
</feature>
<evidence type="ECO:0000313" key="6">
    <source>
        <dbReference type="Proteomes" id="UP000196386"/>
    </source>
</evidence>
<keyword evidence="1 3" id="KW-0533">Nickel</keyword>
<comment type="similarity">
    <text evidence="3">Belongs to the LarC family.</text>
</comment>
<sequence length="428" mass="46545">MKTIYLECNMGASGDMLMASLLELYGDQETFLRTMNGLGLPGVEVRSEPSQKCGITGTHIRVLIGGAEERSGDIHEHGHPHGHEHLHSHEHPHGHAIPHPHETGAHAHTHVHSGYQDICALIMGLALPQRVRKNACAVYRLIGEAEAHAHGVPVEQVHFHEVGTIDAVVDVVGCCLLFDLIGAGRITASPIHVGFGEVRCAHGVLPVPAPATAHILRGVPIYGGSVRGELCTPTGAALLRHFASEFGPMPPMAVERIGYGMGTKDFDRANCVRAFLGESSSLRAQICELCCNIDDMTPEALGFAQEILFENGALDVFLTPVQMKKNRPGVLLTCLCAPDKKDELARHILLHTSTRGVRERLCERVMLSAETTQVETPYGPVHIKISSGNGVRKEKPEYDDVRAAARMHDAPFDTVYQAALDAYKEIFR</sequence>
<dbReference type="GO" id="GO:0016151">
    <property type="term" value="F:nickel cation binding"/>
    <property type="evidence" value="ECO:0007669"/>
    <property type="project" value="UniProtKB-UniRule"/>
</dbReference>
<reference evidence="6" key="1">
    <citation type="submission" date="2017-04" db="EMBL/GenBank/DDBJ databases">
        <title>Function of individual gut microbiota members based on whole genome sequencing of pure cultures obtained from chicken caecum.</title>
        <authorList>
            <person name="Medvecky M."/>
            <person name="Cejkova D."/>
            <person name="Polansky O."/>
            <person name="Karasova D."/>
            <person name="Kubasova T."/>
            <person name="Cizek A."/>
            <person name="Rychlik I."/>
        </authorList>
    </citation>
    <scope>NUCLEOTIDE SEQUENCE [LARGE SCALE GENOMIC DNA]</scope>
    <source>
        <strain evidence="6">An175</strain>
    </source>
</reference>
<evidence type="ECO:0000256" key="1">
    <source>
        <dbReference type="ARBA" id="ARBA00022596"/>
    </source>
</evidence>
<name>A0A1Y4N8Z6_9FIRM</name>
<comment type="catalytic activity">
    <reaction evidence="3">
        <text>Ni(II)-pyridinium-3,5-bisthiocarboxylate mononucleotide = pyridinium-3,5-bisthiocarboxylate mononucleotide + Ni(2+)</text>
        <dbReference type="Rhea" id="RHEA:54784"/>
        <dbReference type="ChEBI" id="CHEBI:49786"/>
        <dbReference type="ChEBI" id="CHEBI:137372"/>
        <dbReference type="ChEBI" id="CHEBI:137373"/>
        <dbReference type="EC" id="4.99.1.12"/>
    </reaction>
</comment>
<evidence type="ECO:0000256" key="2">
    <source>
        <dbReference type="ARBA" id="ARBA00023239"/>
    </source>
</evidence>
<dbReference type="PANTHER" id="PTHR36566">
    <property type="entry name" value="NICKEL INSERTION PROTEIN-RELATED"/>
    <property type="match status" value="1"/>
</dbReference>
<dbReference type="GO" id="GO:0051604">
    <property type="term" value="P:protein maturation"/>
    <property type="evidence" value="ECO:0007669"/>
    <property type="project" value="UniProtKB-UniRule"/>
</dbReference>
<dbReference type="EC" id="4.99.1.12" evidence="3"/>
<dbReference type="RefSeq" id="WP_087299447.1">
    <property type="nucleotide sequence ID" value="NZ_JADNBD010000001.1"/>
</dbReference>
<organism evidence="5 6">
    <name type="scientific">Anaerotruncus colihominis</name>
    <dbReference type="NCBI Taxonomy" id="169435"/>
    <lineage>
        <taxon>Bacteria</taxon>
        <taxon>Bacillati</taxon>
        <taxon>Bacillota</taxon>
        <taxon>Clostridia</taxon>
        <taxon>Eubacteriales</taxon>
        <taxon>Oscillospiraceae</taxon>
        <taxon>Anaerotruncus</taxon>
    </lineage>
</organism>
<dbReference type="PANTHER" id="PTHR36566:SF1">
    <property type="entry name" value="PYRIDINIUM-3,5-BISTHIOCARBOXYLIC ACID MONONUCLEOTIDE NICKEL INSERTION PROTEIN"/>
    <property type="match status" value="1"/>
</dbReference>
<dbReference type="HAMAP" id="MF_01074">
    <property type="entry name" value="LarC"/>
    <property type="match status" value="1"/>
</dbReference>
<protein>
    <recommendedName>
        <fullName evidence="3">Pyridinium-3,5-bisthiocarboxylic acid mononucleotide nickel insertion protein</fullName>
        <shortName evidence="3">P2TMN nickel insertion protein</shortName>
        <ecNumber evidence="3">4.99.1.12</ecNumber>
    </recommendedName>
    <alternativeName>
        <fullName evidence="3">Nickel-pincer cofactor biosynthesis protein LarC</fullName>
    </alternativeName>
</protein>
<dbReference type="Pfam" id="PF01969">
    <property type="entry name" value="Ni_insertion"/>
    <property type="match status" value="1"/>
</dbReference>
<feature type="region of interest" description="Disordered" evidence="4">
    <location>
        <begin position="71"/>
        <end position="107"/>
    </location>
</feature>
<dbReference type="AlphaFoldDB" id="A0A1Y4N8Z6"/>
<gene>
    <name evidence="3" type="primary">larC</name>
    <name evidence="5" type="ORF">B5F11_02740</name>
</gene>